<feature type="transmembrane region" description="Helical" evidence="1">
    <location>
        <begin position="48"/>
        <end position="72"/>
    </location>
</feature>
<dbReference type="RefSeq" id="WP_122148423.1">
    <property type="nucleotide sequence ID" value="NZ_RFFI01000019.1"/>
</dbReference>
<evidence type="ECO:0000259" key="2">
    <source>
        <dbReference type="Pfam" id="PF07786"/>
    </source>
</evidence>
<organism evidence="3 4">
    <name type="scientific">Cellulomonas triticagri</name>
    <dbReference type="NCBI Taxonomy" id="2483352"/>
    <lineage>
        <taxon>Bacteria</taxon>
        <taxon>Bacillati</taxon>
        <taxon>Actinomycetota</taxon>
        <taxon>Actinomycetes</taxon>
        <taxon>Micrococcales</taxon>
        <taxon>Cellulomonadaceae</taxon>
        <taxon>Cellulomonas</taxon>
    </lineage>
</organism>
<evidence type="ECO:0000313" key="4">
    <source>
        <dbReference type="Proteomes" id="UP000269289"/>
    </source>
</evidence>
<sequence>MTHLGTRPTTTPPPVVAPHRRFVALDVARALAVTGMMAAHLVPLPPGVLSRVVSGFPSTLFAVLAGASAVLATRRHAGRPVAASVSLVARGAAVAAVGALLGLAPSGVMVVLVYLGVALALGAVLVHLRTSVLAALAVLLTATGPFLTSAVRDARHVQSLGELSWESPADWVTSVLFTGAYPVITWTVYVTTGIVLARTMVAAHRRDAEAGTRAASRTWALRCALGGLVVTAAVAVVDATYRTLVAVPALAEQTGLDQQTVEQVLASPAFGASSGASWDSVLLATAHSGHVADVLLTASAAVAVTGALTLALRHDGAHRALRPLAWLGAVPLTVYVLHVLSTWLWTSTATPTVGGGSAVLAGSVAAAALLGWVLHRAGRRGPLEAAVSAASSLATRGLLRGDPAARGRA</sequence>
<feature type="transmembrane region" description="Helical" evidence="1">
    <location>
        <begin position="133"/>
        <end position="151"/>
    </location>
</feature>
<protein>
    <submittedName>
        <fullName evidence="3">DUF1624 domain-containing protein</fullName>
    </submittedName>
</protein>
<feature type="transmembrane region" description="Helical" evidence="1">
    <location>
        <begin position="352"/>
        <end position="374"/>
    </location>
</feature>
<gene>
    <name evidence="3" type="ORF">EBM89_05315</name>
</gene>
<dbReference type="Pfam" id="PF07786">
    <property type="entry name" value="HGSNAT_cat"/>
    <property type="match status" value="1"/>
</dbReference>
<name>A0A3M2JJG5_9CELL</name>
<accession>A0A3M2JJG5</accession>
<reference evidence="3 4" key="1">
    <citation type="submission" date="2018-10" db="EMBL/GenBank/DDBJ databases">
        <title>Isolation, diversity and antifungal activity of actinobacteria from wheat.</title>
        <authorList>
            <person name="Han C."/>
        </authorList>
    </citation>
    <scope>NUCLEOTIDE SEQUENCE [LARGE SCALE GENOMIC DNA]</scope>
    <source>
        <strain evidence="3 4">NEAU-YY56</strain>
    </source>
</reference>
<keyword evidence="1" id="KW-1133">Transmembrane helix</keyword>
<feature type="domain" description="Heparan-alpha-glucosaminide N-acetyltransferase catalytic" evidence="2">
    <location>
        <begin position="21"/>
        <end position="223"/>
    </location>
</feature>
<feature type="transmembrane region" description="Helical" evidence="1">
    <location>
        <begin position="22"/>
        <end position="42"/>
    </location>
</feature>
<comment type="caution">
    <text evidence="3">The sequence shown here is derived from an EMBL/GenBank/DDBJ whole genome shotgun (WGS) entry which is preliminary data.</text>
</comment>
<keyword evidence="1" id="KW-0812">Transmembrane</keyword>
<feature type="transmembrane region" description="Helical" evidence="1">
    <location>
        <begin position="324"/>
        <end position="346"/>
    </location>
</feature>
<evidence type="ECO:0000256" key="1">
    <source>
        <dbReference type="SAM" id="Phobius"/>
    </source>
</evidence>
<dbReference type="Proteomes" id="UP000269289">
    <property type="component" value="Unassembled WGS sequence"/>
</dbReference>
<evidence type="ECO:0000313" key="3">
    <source>
        <dbReference type="EMBL" id="RMI13244.1"/>
    </source>
</evidence>
<feature type="transmembrane region" description="Helical" evidence="1">
    <location>
        <begin position="294"/>
        <end position="312"/>
    </location>
</feature>
<dbReference type="OrthoDB" id="4966979at2"/>
<dbReference type="EMBL" id="RFFI01000019">
    <property type="protein sequence ID" value="RMI13244.1"/>
    <property type="molecule type" value="Genomic_DNA"/>
</dbReference>
<feature type="transmembrane region" description="Helical" evidence="1">
    <location>
        <begin position="219"/>
        <end position="237"/>
    </location>
</feature>
<feature type="transmembrane region" description="Helical" evidence="1">
    <location>
        <begin position="171"/>
        <end position="198"/>
    </location>
</feature>
<proteinExistence type="predicted"/>
<feature type="transmembrane region" description="Helical" evidence="1">
    <location>
        <begin position="107"/>
        <end position="126"/>
    </location>
</feature>
<dbReference type="AlphaFoldDB" id="A0A3M2JJG5"/>
<keyword evidence="4" id="KW-1185">Reference proteome</keyword>
<dbReference type="InterPro" id="IPR012429">
    <property type="entry name" value="HGSNAT_cat"/>
</dbReference>
<keyword evidence="1" id="KW-0472">Membrane</keyword>
<feature type="transmembrane region" description="Helical" evidence="1">
    <location>
        <begin position="81"/>
        <end position="101"/>
    </location>
</feature>